<evidence type="ECO:0000313" key="2">
    <source>
        <dbReference type="Proteomes" id="UP000305067"/>
    </source>
</evidence>
<dbReference type="AlphaFoldDB" id="A0A5C3QHU3"/>
<protein>
    <submittedName>
        <fullName evidence="1">Uncharacterized protein</fullName>
    </submittedName>
</protein>
<reference evidence="1 2" key="1">
    <citation type="journal article" date="2019" name="Nat. Ecol. Evol.">
        <title>Megaphylogeny resolves global patterns of mushroom evolution.</title>
        <authorList>
            <person name="Varga T."/>
            <person name="Krizsan K."/>
            <person name="Foldi C."/>
            <person name="Dima B."/>
            <person name="Sanchez-Garcia M."/>
            <person name="Sanchez-Ramirez S."/>
            <person name="Szollosi G.J."/>
            <person name="Szarkandi J.G."/>
            <person name="Papp V."/>
            <person name="Albert L."/>
            <person name="Andreopoulos W."/>
            <person name="Angelini C."/>
            <person name="Antonin V."/>
            <person name="Barry K.W."/>
            <person name="Bougher N.L."/>
            <person name="Buchanan P."/>
            <person name="Buyck B."/>
            <person name="Bense V."/>
            <person name="Catcheside P."/>
            <person name="Chovatia M."/>
            <person name="Cooper J."/>
            <person name="Damon W."/>
            <person name="Desjardin D."/>
            <person name="Finy P."/>
            <person name="Geml J."/>
            <person name="Haridas S."/>
            <person name="Hughes K."/>
            <person name="Justo A."/>
            <person name="Karasinski D."/>
            <person name="Kautmanova I."/>
            <person name="Kiss B."/>
            <person name="Kocsube S."/>
            <person name="Kotiranta H."/>
            <person name="LaButti K.M."/>
            <person name="Lechner B.E."/>
            <person name="Liimatainen K."/>
            <person name="Lipzen A."/>
            <person name="Lukacs Z."/>
            <person name="Mihaltcheva S."/>
            <person name="Morgado L.N."/>
            <person name="Niskanen T."/>
            <person name="Noordeloos M.E."/>
            <person name="Ohm R.A."/>
            <person name="Ortiz-Santana B."/>
            <person name="Ovrebo C."/>
            <person name="Racz N."/>
            <person name="Riley R."/>
            <person name="Savchenko A."/>
            <person name="Shiryaev A."/>
            <person name="Soop K."/>
            <person name="Spirin V."/>
            <person name="Szebenyi C."/>
            <person name="Tomsovsky M."/>
            <person name="Tulloss R.E."/>
            <person name="Uehling J."/>
            <person name="Grigoriev I.V."/>
            <person name="Vagvolgyi C."/>
            <person name="Papp T."/>
            <person name="Martin F.M."/>
            <person name="Miettinen O."/>
            <person name="Hibbett D.S."/>
            <person name="Nagy L.G."/>
        </authorList>
    </citation>
    <scope>NUCLEOTIDE SEQUENCE [LARGE SCALE GENOMIC DNA]</scope>
    <source>
        <strain evidence="1 2">CBS 309.79</strain>
    </source>
</reference>
<dbReference type="EMBL" id="ML178827">
    <property type="protein sequence ID" value="TFL00838.1"/>
    <property type="molecule type" value="Genomic_DNA"/>
</dbReference>
<proteinExistence type="predicted"/>
<accession>A0A5C3QHU3</accession>
<organism evidence="1 2">
    <name type="scientific">Pterulicium gracile</name>
    <dbReference type="NCBI Taxonomy" id="1884261"/>
    <lineage>
        <taxon>Eukaryota</taxon>
        <taxon>Fungi</taxon>
        <taxon>Dikarya</taxon>
        <taxon>Basidiomycota</taxon>
        <taxon>Agaricomycotina</taxon>
        <taxon>Agaricomycetes</taxon>
        <taxon>Agaricomycetidae</taxon>
        <taxon>Agaricales</taxon>
        <taxon>Pleurotineae</taxon>
        <taxon>Pterulaceae</taxon>
        <taxon>Pterulicium</taxon>
    </lineage>
</organism>
<dbReference type="OrthoDB" id="3061561at2759"/>
<name>A0A5C3QHU3_9AGAR</name>
<sequence>MGWQLVWFIVNLESRGTSGLPLSLLEVSTFRHAISTIPICLICWRKPYGIYIPNLLPRDLSPDAQKRYSKNVP</sequence>
<gene>
    <name evidence="1" type="ORF">BDV98DRAFT_96992</name>
</gene>
<dbReference type="Proteomes" id="UP000305067">
    <property type="component" value="Unassembled WGS sequence"/>
</dbReference>
<evidence type="ECO:0000313" key="1">
    <source>
        <dbReference type="EMBL" id="TFL00838.1"/>
    </source>
</evidence>
<keyword evidence="2" id="KW-1185">Reference proteome</keyword>